<comment type="caution">
    <text evidence="2">The sequence shown here is derived from an EMBL/GenBank/DDBJ whole genome shotgun (WGS) entry which is preliminary data.</text>
</comment>
<dbReference type="Proteomes" id="UP001265259">
    <property type="component" value="Unassembled WGS sequence"/>
</dbReference>
<dbReference type="InterPro" id="IPR036866">
    <property type="entry name" value="RibonucZ/Hydroxyglut_hydro"/>
</dbReference>
<dbReference type="InterPro" id="IPR001279">
    <property type="entry name" value="Metallo-B-lactamas"/>
</dbReference>
<protein>
    <submittedName>
        <fullName evidence="2">MBL fold metallo-hydrolase</fullName>
    </submittedName>
</protein>
<dbReference type="Gene3D" id="3.60.15.10">
    <property type="entry name" value="Ribonuclease Z/Hydroxyacylglutathione hydrolase-like"/>
    <property type="match status" value="1"/>
</dbReference>
<dbReference type="RefSeq" id="WP_311693721.1">
    <property type="nucleotide sequence ID" value="NZ_JAVRHL010000004.1"/>
</dbReference>
<dbReference type="SUPFAM" id="SSF56281">
    <property type="entry name" value="Metallo-hydrolase/oxidoreductase"/>
    <property type="match status" value="1"/>
</dbReference>
<dbReference type="EMBL" id="JAVRHL010000004">
    <property type="protein sequence ID" value="MDT0684332.1"/>
    <property type="molecule type" value="Genomic_DNA"/>
</dbReference>
<proteinExistence type="predicted"/>
<gene>
    <name evidence="2" type="ORF">RM543_16740</name>
</gene>
<accession>A0ABU3DKV6</accession>
<evidence type="ECO:0000313" key="3">
    <source>
        <dbReference type="Proteomes" id="UP001265259"/>
    </source>
</evidence>
<keyword evidence="3" id="KW-1185">Reference proteome</keyword>
<reference evidence="2 3" key="1">
    <citation type="submission" date="2023-09" db="EMBL/GenBank/DDBJ databases">
        <authorList>
            <person name="Rey-Velasco X."/>
        </authorList>
    </citation>
    <scope>NUCLEOTIDE SEQUENCE [LARGE SCALE GENOMIC DNA]</scope>
    <source>
        <strain evidence="2 3">F158</strain>
    </source>
</reference>
<feature type="domain" description="Metallo-beta-lactamase" evidence="1">
    <location>
        <begin position="45"/>
        <end position="226"/>
    </location>
</feature>
<evidence type="ECO:0000313" key="2">
    <source>
        <dbReference type="EMBL" id="MDT0684332.1"/>
    </source>
</evidence>
<sequence length="277" mass="27943">MPGLTLSVHGARGTAAEEGGGVARHGGATSCATLTWGDPEAILVLDAGSGAAAAGPALAGRRRITVLLSHLHLDHLIGLPLLLSAAPPGAELRVASAASSPAALERALRCLISPPFYPVAPQTLCPGFTVTAMPDLVPDGPTLGAAPLSHPGGASGYRVVWEGRSLAYLTDHEPDEGEGDAGLRSLAEGADLALIDATWTPGEAASRRGWGHGDWRTALDLTQGAGQVGLWHHAPGRSDDGLDAIVEDARQIRPGTFAAAAGQVGAVGQVGDFSPGS</sequence>
<name>A0ABU3DKV6_9RHOB</name>
<organism evidence="2 3">
    <name type="scientific">Tropicimonas omnivorans</name>
    <dbReference type="NCBI Taxonomy" id="3075590"/>
    <lineage>
        <taxon>Bacteria</taxon>
        <taxon>Pseudomonadati</taxon>
        <taxon>Pseudomonadota</taxon>
        <taxon>Alphaproteobacteria</taxon>
        <taxon>Rhodobacterales</taxon>
        <taxon>Roseobacteraceae</taxon>
        <taxon>Tropicimonas</taxon>
    </lineage>
</organism>
<dbReference type="Pfam" id="PF12706">
    <property type="entry name" value="Lactamase_B_2"/>
    <property type="match status" value="1"/>
</dbReference>
<evidence type="ECO:0000259" key="1">
    <source>
        <dbReference type="Pfam" id="PF12706"/>
    </source>
</evidence>